<feature type="binding site" evidence="11">
    <location>
        <begin position="354"/>
        <end position="356"/>
    </location>
    <ligand>
        <name>FAD</name>
        <dbReference type="ChEBI" id="CHEBI:57692"/>
    </ligand>
</feature>
<dbReference type="Pfam" id="PF00875">
    <property type="entry name" value="DNA_photolyase"/>
    <property type="match status" value="1"/>
</dbReference>
<feature type="site" description="Electron transfer via tryptophanyl radical" evidence="12">
    <location>
        <position position="364"/>
    </location>
</feature>
<evidence type="ECO:0000256" key="2">
    <source>
        <dbReference type="ARBA" id="ARBA00004556"/>
    </source>
</evidence>
<evidence type="ECO:0000313" key="14">
    <source>
        <dbReference type="EMBL" id="KAL3882520.1"/>
    </source>
</evidence>
<gene>
    <name evidence="14" type="ORF">ACJMK2_028856</name>
</gene>
<dbReference type="Gene3D" id="3.40.50.620">
    <property type="entry name" value="HUPs"/>
    <property type="match status" value="1"/>
</dbReference>
<keyword evidence="8 11" id="KW-0274">FAD</keyword>
<protein>
    <recommendedName>
        <fullName evidence="4">Cryptochrome-1</fullName>
    </recommendedName>
</protein>
<dbReference type="EMBL" id="JBJQND010000003">
    <property type="protein sequence ID" value="KAL3882520.1"/>
    <property type="molecule type" value="Genomic_DNA"/>
</dbReference>
<dbReference type="SUPFAM" id="SSF48173">
    <property type="entry name" value="Cryptochrome/photolyase FAD-binding domain"/>
    <property type="match status" value="1"/>
</dbReference>
<dbReference type="Gene3D" id="1.10.579.10">
    <property type="entry name" value="DNA Cyclobutane Dipyrimidine Photolyase, subunit A, domain 3"/>
    <property type="match status" value="1"/>
</dbReference>
<dbReference type="PROSITE" id="PS51645">
    <property type="entry name" value="PHR_CRY_ALPHA_BETA"/>
    <property type="match status" value="1"/>
</dbReference>
<organism evidence="14 15">
    <name type="scientific">Sinanodonta woodiana</name>
    <name type="common">Chinese pond mussel</name>
    <name type="synonym">Anodonta woodiana</name>
    <dbReference type="NCBI Taxonomy" id="1069815"/>
    <lineage>
        <taxon>Eukaryota</taxon>
        <taxon>Metazoa</taxon>
        <taxon>Spiralia</taxon>
        <taxon>Lophotrochozoa</taxon>
        <taxon>Mollusca</taxon>
        <taxon>Bivalvia</taxon>
        <taxon>Autobranchia</taxon>
        <taxon>Heteroconchia</taxon>
        <taxon>Palaeoheterodonta</taxon>
        <taxon>Unionida</taxon>
        <taxon>Unionoidea</taxon>
        <taxon>Unionidae</taxon>
        <taxon>Unioninae</taxon>
        <taxon>Sinanodonta</taxon>
    </lineage>
</organism>
<evidence type="ECO:0000256" key="12">
    <source>
        <dbReference type="PIRSR" id="PIRSR602081-2"/>
    </source>
</evidence>
<keyword evidence="10" id="KW-0539">Nucleus</keyword>
<keyword evidence="9" id="KW-0675">Receptor</keyword>
<dbReference type="PANTHER" id="PTHR11455">
    <property type="entry name" value="CRYPTOCHROME"/>
    <property type="match status" value="1"/>
</dbReference>
<evidence type="ECO:0000256" key="6">
    <source>
        <dbReference type="ARBA" id="ARBA00022630"/>
    </source>
</evidence>
<dbReference type="InterPro" id="IPR036134">
    <property type="entry name" value="Crypto/Photolyase_FAD-like_sf"/>
</dbReference>
<feature type="binding site" evidence="11">
    <location>
        <begin position="256"/>
        <end position="263"/>
    </location>
    <ligand>
        <name>FAD</name>
        <dbReference type="ChEBI" id="CHEBI:57692"/>
    </ligand>
</feature>
<evidence type="ECO:0000259" key="13">
    <source>
        <dbReference type="PROSITE" id="PS51645"/>
    </source>
</evidence>
<dbReference type="InterPro" id="IPR036155">
    <property type="entry name" value="Crypto/Photolyase_N_sf"/>
</dbReference>
<comment type="similarity">
    <text evidence="3">Belongs to the DNA photolyase class-1 family.</text>
</comment>
<keyword evidence="5" id="KW-0963">Cytoplasm</keyword>
<comment type="caution">
    <text evidence="14">The sequence shown here is derived from an EMBL/GenBank/DDBJ whole genome shotgun (WGS) entry which is preliminary data.</text>
</comment>
<keyword evidence="15" id="KW-1185">Reference proteome</keyword>
<keyword evidence="7" id="KW-0547">Nucleotide-binding</keyword>
<comment type="cofactor">
    <cofactor evidence="11">
        <name>FAD</name>
        <dbReference type="ChEBI" id="CHEBI:57692"/>
    </cofactor>
    <text evidence="11">Binds 1 FAD per subunit.</text>
</comment>
<proteinExistence type="inferred from homology"/>
<dbReference type="Pfam" id="PF03441">
    <property type="entry name" value="FAD_binding_7"/>
    <property type="match status" value="1"/>
</dbReference>
<dbReference type="InterPro" id="IPR002081">
    <property type="entry name" value="Cryptochrome/DNA_photolyase_1"/>
</dbReference>
<dbReference type="GO" id="GO:0005634">
    <property type="term" value="C:nucleus"/>
    <property type="evidence" value="ECO:0007669"/>
    <property type="project" value="UniProtKB-SubCell"/>
</dbReference>
<dbReference type="InterPro" id="IPR014729">
    <property type="entry name" value="Rossmann-like_a/b/a_fold"/>
</dbReference>
<evidence type="ECO:0000313" key="15">
    <source>
        <dbReference type="Proteomes" id="UP001634394"/>
    </source>
</evidence>
<feature type="site" description="Electron transfer via tryptophanyl radical" evidence="12">
    <location>
        <position position="341"/>
    </location>
</feature>
<evidence type="ECO:0000256" key="3">
    <source>
        <dbReference type="ARBA" id="ARBA00005862"/>
    </source>
</evidence>
<evidence type="ECO:0000256" key="7">
    <source>
        <dbReference type="ARBA" id="ARBA00022741"/>
    </source>
</evidence>
<dbReference type="AlphaFoldDB" id="A0ABD3XC85"/>
<dbReference type="FunFam" id="1.10.579.10:FF:000001">
    <property type="entry name" value="Cryptochrome 1"/>
    <property type="match status" value="1"/>
</dbReference>
<comment type="subcellular location">
    <subcellularLocation>
        <location evidence="2">Cytoplasm</location>
        <location evidence="2">Perinuclear region</location>
    </subcellularLocation>
    <subcellularLocation>
        <location evidence="1">Nucleus</location>
    </subcellularLocation>
</comment>
<keyword evidence="6 11" id="KW-0285">Flavoprotein</keyword>
<dbReference type="Proteomes" id="UP001634394">
    <property type="component" value="Unassembled WGS sequence"/>
</dbReference>
<evidence type="ECO:0000256" key="11">
    <source>
        <dbReference type="PIRSR" id="PIRSR602081-1"/>
    </source>
</evidence>
<dbReference type="InterPro" id="IPR006050">
    <property type="entry name" value="DNA_photolyase_N"/>
</dbReference>
<evidence type="ECO:0000256" key="9">
    <source>
        <dbReference type="ARBA" id="ARBA00023170"/>
    </source>
</evidence>
<sequence>MPPTGTAISSTPGQVAIHWYRHGLRIHDNPSLHAAISGSAELYPVFIFDGDVAGTNTAGFNRMRFLLECLQDLDESFKKVGGRLFIFHGKPKAVFTRLFEEWGVTKLTFEQDPEPIWKARDNEIKELCHEKGVTCIECISHTLWDPKQIIEENGGCPPLTYEIFRQVTSVLGPPKMPLAFPDFSKIKIPVQHNHAELYGIPSLQDLDVKPDCQEQLERVHEWVGGETKGRELLGVRIKLERKVYPGAATPHSIYGQLLWREYFYTMSVDNEKYDIMEGNPICLNIPWSVNPKYLEQWTKGETGYPWIDAIMKQLLLEGWIHHVCRHAVACFLTRGDLWINWEEGLKVFSKYLLDADWSVNAGNWMWVSSSAFEEVLQCPRCYCPVMYGRKMDPKGEYIRRYLPVLKDMPLRYLFEPWKAPRDMQEKASCIVGKDYPEPMVDHKKASAYCKKMMEEVKNILKRMDPEISPHCAPSNTDEVSHYTWIPNYHTGKEKACMMEVDHDCN</sequence>
<evidence type="ECO:0000256" key="4">
    <source>
        <dbReference type="ARBA" id="ARBA00021159"/>
    </source>
</evidence>
<dbReference type="InterPro" id="IPR005101">
    <property type="entry name" value="Cryptochr/Photolyase_FAD-bd"/>
</dbReference>
<dbReference type="GO" id="GO:0000166">
    <property type="term" value="F:nucleotide binding"/>
    <property type="evidence" value="ECO:0007669"/>
    <property type="project" value="UniProtKB-KW"/>
</dbReference>
<feature type="domain" description="Photolyase/cryptochrome alpha/beta" evidence="13">
    <location>
        <begin position="14"/>
        <end position="143"/>
    </location>
</feature>
<evidence type="ECO:0000256" key="10">
    <source>
        <dbReference type="ARBA" id="ARBA00023242"/>
    </source>
</evidence>
<accession>A0ABD3XC85</accession>
<reference evidence="14 15" key="1">
    <citation type="submission" date="2024-11" db="EMBL/GenBank/DDBJ databases">
        <title>Chromosome-level genome assembly of the freshwater bivalve Anodonta woodiana.</title>
        <authorList>
            <person name="Chen X."/>
        </authorList>
    </citation>
    <scope>NUCLEOTIDE SEQUENCE [LARGE SCALE GENOMIC DNA]</scope>
    <source>
        <strain evidence="14">MN2024</strain>
        <tissue evidence="14">Gills</tissue>
    </source>
</reference>
<evidence type="ECO:0000256" key="8">
    <source>
        <dbReference type="ARBA" id="ARBA00022827"/>
    </source>
</evidence>
<name>A0ABD3XC85_SINWO</name>
<evidence type="ECO:0000256" key="1">
    <source>
        <dbReference type="ARBA" id="ARBA00004123"/>
    </source>
</evidence>
<dbReference type="GO" id="GO:0048471">
    <property type="term" value="C:perinuclear region of cytoplasm"/>
    <property type="evidence" value="ECO:0007669"/>
    <property type="project" value="UniProtKB-SubCell"/>
</dbReference>
<dbReference type="SUPFAM" id="SSF52425">
    <property type="entry name" value="Cryptochrome/photolyase, N-terminal domain"/>
    <property type="match status" value="1"/>
</dbReference>
<dbReference type="PANTHER" id="PTHR11455:SF17">
    <property type="entry name" value="CRYPTOCHROME-1"/>
    <property type="match status" value="1"/>
</dbReference>
<dbReference type="Gene3D" id="1.25.40.80">
    <property type="match status" value="1"/>
</dbReference>
<evidence type="ECO:0000256" key="5">
    <source>
        <dbReference type="ARBA" id="ARBA00022490"/>
    </source>
</evidence>
<feature type="site" description="Electron transfer via tryptophanyl radical" evidence="12">
    <location>
        <position position="287"/>
    </location>
</feature>